<proteinExistence type="predicted"/>
<dbReference type="EMBL" id="VFPU01000005">
    <property type="protein sequence ID" value="TQM90024.1"/>
    <property type="molecule type" value="Genomic_DNA"/>
</dbReference>
<dbReference type="RefSeq" id="WP_141821366.1">
    <property type="nucleotide sequence ID" value="NZ_BAAAIL010000005.1"/>
</dbReference>
<dbReference type="InterPro" id="IPR009351">
    <property type="entry name" value="AlkZ-like"/>
</dbReference>
<dbReference type="Proteomes" id="UP000315133">
    <property type="component" value="Unassembled WGS sequence"/>
</dbReference>
<name>A0A543K4Q7_9MICO</name>
<sequence>MRSLPDDERRARLARRHALHPDHRVDGPVAATRALTVLHATEQATPYLSVHARTTSTPLGDVDAALFQERSLVKHPAMRRTIFAFPRDLLPAALGSASARVAAEEGRRLVRDAEHHGIADDGAVWLEAAARAVLDRLAGSPPLTARQLREELPELAGTTTTGNLDKRWGRTAPVAPRVLTMLWAEGRITRGPNAGSWRVSRPTWTLMTDWLGAPLDPTSTEEGYAELVRRWLGSFGPGTEDDLVWWLGSTKTAVRAALADVGAVRVALDGGAHGWVLPGDDEEEGPVGPWAALLPTLDATTMGWRGRDFYLDPRDVPYLFDTNGNAGNTAWWDGRIAGAWAQDPDGTVRVVLLPGGEERVPPEGREALDREAARLSAWLDGEVVTNVYASRLMRGERLP</sequence>
<evidence type="ECO:0000313" key="2">
    <source>
        <dbReference type="Proteomes" id="UP000315133"/>
    </source>
</evidence>
<dbReference type="PANTHER" id="PTHR38479:SF2">
    <property type="entry name" value="WINGED HELIX DNA-BINDING DOMAIN-CONTAINING PROTEIN"/>
    <property type="match status" value="1"/>
</dbReference>
<organism evidence="1 2">
    <name type="scientific">Ornithinimicrobium humiphilum</name>
    <dbReference type="NCBI Taxonomy" id="125288"/>
    <lineage>
        <taxon>Bacteria</taxon>
        <taxon>Bacillati</taxon>
        <taxon>Actinomycetota</taxon>
        <taxon>Actinomycetes</taxon>
        <taxon>Micrococcales</taxon>
        <taxon>Ornithinimicrobiaceae</taxon>
        <taxon>Ornithinimicrobium</taxon>
    </lineage>
</organism>
<reference evidence="1 2" key="1">
    <citation type="submission" date="2019-06" db="EMBL/GenBank/DDBJ databases">
        <title>Sequencing the genomes of 1000 actinobacteria strains.</title>
        <authorList>
            <person name="Klenk H.-P."/>
        </authorList>
    </citation>
    <scope>NUCLEOTIDE SEQUENCE [LARGE SCALE GENOMIC DNA]</scope>
    <source>
        <strain evidence="1 2">DSM 12362</strain>
    </source>
</reference>
<evidence type="ECO:0000313" key="1">
    <source>
        <dbReference type="EMBL" id="TQM90024.1"/>
    </source>
</evidence>
<gene>
    <name evidence="1" type="ORF">FB476_3276</name>
</gene>
<dbReference type="GO" id="GO:0003677">
    <property type="term" value="F:DNA binding"/>
    <property type="evidence" value="ECO:0007669"/>
    <property type="project" value="UniProtKB-KW"/>
</dbReference>
<dbReference type="OrthoDB" id="9148135at2"/>
<protein>
    <submittedName>
        <fullName evidence="1">Winged helix DNA-binding protein</fullName>
    </submittedName>
</protein>
<dbReference type="Pfam" id="PF06224">
    <property type="entry name" value="AlkZ-like"/>
    <property type="match status" value="1"/>
</dbReference>
<keyword evidence="2" id="KW-1185">Reference proteome</keyword>
<comment type="caution">
    <text evidence="1">The sequence shown here is derived from an EMBL/GenBank/DDBJ whole genome shotgun (WGS) entry which is preliminary data.</text>
</comment>
<dbReference type="PANTHER" id="PTHR38479">
    <property type="entry name" value="LMO0824 PROTEIN"/>
    <property type="match status" value="1"/>
</dbReference>
<accession>A0A543K4Q7</accession>
<dbReference type="AlphaFoldDB" id="A0A543K4Q7"/>
<keyword evidence="1" id="KW-0238">DNA-binding</keyword>